<dbReference type="EMBL" id="CP098502">
    <property type="protein sequence ID" value="UTI64524.1"/>
    <property type="molecule type" value="Genomic_DNA"/>
</dbReference>
<evidence type="ECO:0000259" key="6">
    <source>
        <dbReference type="PROSITE" id="PS51352"/>
    </source>
</evidence>
<organism evidence="7 8">
    <name type="scientific">Paraconexibacter antarcticus</name>
    <dbReference type="NCBI Taxonomy" id="2949664"/>
    <lineage>
        <taxon>Bacteria</taxon>
        <taxon>Bacillati</taxon>
        <taxon>Actinomycetota</taxon>
        <taxon>Thermoleophilia</taxon>
        <taxon>Solirubrobacterales</taxon>
        <taxon>Paraconexibacteraceae</taxon>
        <taxon>Paraconexibacter</taxon>
    </lineage>
</organism>
<protein>
    <submittedName>
        <fullName evidence="7">TlpA family protein disulfide reductase</fullName>
    </submittedName>
</protein>
<dbReference type="SUPFAM" id="SSF52833">
    <property type="entry name" value="Thioredoxin-like"/>
    <property type="match status" value="1"/>
</dbReference>
<dbReference type="PROSITE" id="PS51352">
    <property type="entry name" value="THIOREDOXIN_2"/>
    <property type="match status" value="1"/>
</dbReference>
<gene>
    <name evidence="7" type="ORF">NBH00_24700</name>
</gene>
<feature type="domain" description="Thioredoxin" evidence="6">
    <location>
        <begin position="46"/>
        <end position="195"/>
    </location>
</feature>
<evidence type="ECO:0000256" key="1">
    <source>
        <dbReference type="ARBA" id="ARBA00004196"/>
    </source>
</evidence>
<evidence type="ECO:0000256" key="2">
    <source>
        <dbReference type="ARBA" id="ARBA00022748"/>
    </source>
</evidence>
<name>A0ABY5DVG4_9ACTN</name>
<comment type="subcellular location">
    <subcellularLocation>
        <location evidence="1">Cell envelope</location>
    </subcellularLocation>
</comment>
<dbReference type="InterPro" id="IPR000866">
    <property type="entry name" value="AhpC/TSA"/>
</dbReference>
<evidence type="ECO:0000256" key="5">
    <source>
        <dbReference type="ARBA" id="ARBA00023284"/>
    </source>
</evidence>
<dbReference type="PANTHER" id="PTHR42852">
    <property type="entry name" value="THIOL:DISULFIDE INTERCHANGE PROTEIN DSBE"/>
    <property type="match status" value="1"/>
</dbReference>
<evidence type="ECO:0000313" key="8">
    <source>
        <dbReference type="Proteomes" id="UP001056035"/>
    </source>
</evidence>
<sequence>MRPRLLLSIAAGLAVIVAVVVGLSQAPKTDTSPRASTFNLAKAQASLAGSPAKLDALHRQASKLLPGAKTAVKAQLAALKGTPVLINKWASWCGPCRAEFPFLQDASTRYGKQVAFLGLNSGDNAADAARFLRKFPVPYPSVEDPKEQAAGALHAFTAYPVSLFYDAQGKQVFAHAGLYSSQAQLDADIQKYLLAGSR</sequence>
<keyword evidence="8" id="KW-1185">Reference proteome</keyword>
<dbReference type="Pfam" id="PF00578">
    <property type="entry name" value="AhpC-TSA"/>
    <property type="match status" value="1"/>
</dbReference>
<keyword evidence="3" id="KW-0735">Signal-anchor</keyword>
<evidence type="ECO:0000256" key="4">
    <source>
        <dbReference type="ARBA" id="ARBA00023157"/>
    </source>
</evidence>
<keyword evidence="3" id="KW-0812">Transmembrane</keyword>
<dbReference type="InterPro" id="IPR013766">
    <property type="entry name" value="Thioredoxin_domain"/>
</dbReference>
<dbReference type="InterPro" id="IPR050553">
    <property type="entry name" value="Thioredoxin_ResA/DsbE_sf"/>
</dbReference>
<accession>A0ABY5DVG4</accession>
<evidence type="ECO:0000313" key="7">
    <source>
        <dbReference type="EMBL" id="UTI64524.1"/>
    </source>
</evidence>
<keyword evidence="4" id="KW-1015">Disulfide bond</keyword>
<proteinExistence type="predicted"/>
<dbReference type="RefSeq" id="WP_254571225.1">
    <property type="nucleotide sequence ID" value="NZ_CP098502.1"/>
</dbReference>
<dbReference type="CDD" id="cd02966">
    <property type="entry name" value="TlpA_like_family"/>
    <property type="match status" value="1"/>
</dbReference>
<dbReference type="PANTHER" id="PTHR42852:SF6">
    <property type="entry name" value="THIOL:DISULFIDE INTERCHANGE PROTEIN DSBE"/>
    <property type="match status" value="1"/>
</dbReference>
<reference evidence="7 8" key="1">
    <citation type="submission" date="2022-06" db="EMBL/GenBank/DDBJ databases">
        <title>Paraconexibacter antarcticus.</title>
        <authorList>
            <person name="Kim C.S."/>
        </authorList>
    </citation>
    <scope>NUCLEOTIDE SEQUENCE [LARGE SCALE GENOMIC DNA]</scope>
    <source>
        <strain evidence="7 8">02-257</strain>
    </source>
</reference>
<evidence type="ECO:0000256" key="3">
    <source>
        <dbReference type="ARBA" id="ARBA00022968"/>
    </source>
</evidence>
<dbReference type="Proteomes" id="UP001056035">
    <property type="component" value="Chromosome"/>
</dbReference>
<dbReference type="InterPro" id="IPR036249">
    <property type="entry name" value="Thioredoxin-like_sf"/>
</dbReference>
<dbReference type="Gene3D" id="3.40.30.10">
    <property type="entry name" value="Glutaredoxin"/>
    <property type="match status" value="1"/>
</dbReference>
<keyword evidence="2" id="KW-0201">Cytochrome c-type biogenesis</keyword>
<keyword evidence="5" id="KW-0676">Redox-active center</keyword>